<organism evidence="1 2">
    <name type="scientific">Tenacibaculum polynesiense</name>
    <dbReference type="NCBI Taxonomy" id="3137857"/>
    <lineage>
        <taxon>Bacteria</taxon>
        <taxon>Pseudomonadati</taxon>
        <taxon>Bacteroidota</taxon>
        <taxon>Flavobacteriia</taxon>
        <taxon>Flavobacteriales</taxon>
        <taxon>Flavobacteriaceae</taxon>
        <taxon>Tenacibaculum</taxon>
    </lineage>
</organism>
<name>A0ABM9PGD8_9FLAO</name>
<protein>
    <submittedName>
        <fullName evidence="1">Uncharacterized protein</fullName>
    </submittedName>
</protein>
<sequence>MKTKWNFLICILLLSSIIYNCKNKKNRELVIVNSYGNINNGSYIFCGFVPSEVNYTYRTGKWTILTEDKYKIAEGEYDVMLKKNDSSGGCPFEYFENRVDLNKWKFFNKQGEVIEPSKSLVFFVQSKQTKGNVFLN</sequence>
<reference evidence="1 2" key="1">
    <citation type="submission" date="2024-05" db="EMBL/GenBank/DDBJ databases">
        <authorList>
            <person name="Duchaud E."/>
        </authorList>
    </citation>
    <scope>NUCLEOTIDE SEQUENCE [LARGE SCALE GENOMIC DNA]</scope>
    <source>
        <strain evidence="1">Ena-SAMPLE-TAB-13-05-2024-13:56:06:370-140308</strain>
    </source>
</reference>
<gene>
    <name evidence="1" type="ORF">T190423A01A_90116</name>
</gene>
<comment type="caution">
    <text evidence="1">The sequence shown here is derived from an EMBL/GenBank/DDBJ whole genome shotgun (WGS) entry which is preliminary data.</text>
</comment>
<dbReference type="EMBL" id="CAXJIO010000018">
    <property type="protein sequence ID" value="CAL2104691.1"/>
    <property type="molecule type" value="Genomic_DNA"/>
</dbReference>
<evidence type="ECO:0000313" key="2">
    <source>
        <dbReference type="Proteomes" id="UP001497527"/>
    </source>
</evidence>
<dbReference type="RefSeq" id="WP_348714187.1">
    <property type="nucleotide sequence ID" value="NZ_CAXJIO010000018.1"/>
</dbReference>
<evidence type="ECO:0000313" key="1">
    <source>
        <dbReference type="EMBL" id="CAL2104691.1"/>
    </source>
</evidence>
<dbReference type="Proteomes" id="UP001497527">
    <property type="component" value="Unassembled WGS sequence"/>
</dbReference>
<accession>A0ABM9PGD8</accession>
<proteinExistence type="predicted"/>
<keyword evidence="2" id="KW-1185">Reference proteome</keyword>